<evidence type="ECO:0000313" key="3">
    <source>
        <dbReference type="EMBL" id="CAD8063585.1"/>
    </source>
</evidence>
<dbReference type="Pfam" id="PF05198">
    <property type="entry name" value="IF3_N"/>
    <property type="match status" value="1"/>
</dbReference>
<dbReference type="Proteomes" id="UP000692954">
    <property type="component" value="Unassembled WGS sequence"/>
</dbReference>
<keyword evidence="4" id="KW-1185">Reference proteome</keyword>
<gene>
    <name evidence="3" type="ORF">PSON_ATCC_30995.1.T0180065</name>
</gene>
<dbReference type="GO" id="GO:0043022">
    <property type="term" value="F:ribosome binding"/>
    <property type="evidence" value="ECO:0007669"/>
    <property type="project" value="TreeGrafter"/>
</dbReference>
<dbReference type="PANTHER" id="PTHR10938:SF0">
    <property type="entry name" value="TRANSLATION INITIATION FACTOR IF-3, MITOCHONDRIAL"/>
    <property type="match status" value="1"/>
</dbReference>
<protein>
    <recommendedName>
        <fullName evidence="2">Translation initiation factor 3 N-terminal domain-containing protein</fullName>
    </recommendedName>
</protein>
<comment type="caution">
    <text evidence="3">The sequence shown here is derived from an EMBL/GenBank/DDBJ whole genome shotgun (WGS) entry which is preliminary data.</text>
</comment>
<evidence type="ECO:0000259" key="2">
    <source>
        <dbReference type="Pfam" id="PF05198"/>
    </source>
</evidence>
<evidence type="ECO:0000256" key="1">
    <source>
        <dbReference type="SAM" id="MobiDB-lite"/>
    </source>
</evidence>
<dbReference type="GO" id="GO:0003743">
    <property type="term" value="F:translation initiation factor activity"/>
    <property type="evidence" value="ECO:0007669"/>
    <property type="project" value="InterPro"/>
</dbReference>
<name>A0A8S1LBG9_9CILI</name>
<proteinExistence type="predicted"/>
<sequence>MFRKVPIYCFGKYKFNANIINKVSALLKIKPSLANEDINFFGDVRLLDAQNKLIGVFACEEARKKADKLGQDLIMINQEIKPALCKVCDYSDELASKFMNDIVKIREQQKLNDQHFKLSHTITMQDLKLKVNQAKDLIKKQNTLRVTIICPIETAIQAKSILYTLKDLSQAFMIPKGDIKTKDFKEKEQFDKKKDAQEQVQLDIEFEAIEKIEHNLDLPQIKIERLINQYYSKSLQEKTEDEQDLADLFKVQQPEKEKEKEKEKKVEEKQKTKLEEMMDDSEFDFEFQDASTNQQSYYLKDGNLSKYVKLYKMIEWSQGRK</sequence>
<dbReference type="AlphaFoldDB" id="A0A8S1LBG9"/>
<reference evidence="3" key="1">
    <citation type="submission" date="2021-01" db="EMBL/GenBank/DDBJ databases">
        <authorList>
            <consortium name="Genoscope - CEA"/>
            <person name="William W."/>
        </authorList>
    </citation>
    <scope>NUCLEOTIDE SEQUENCE</scope>
</reference>
<dbReference type="OrthoDB" id="21573at2759"/>
<organism evidence="3 4">
    <name type="scientific">Paramecium sonneborni</name>
    <dbReference type="NCBI Taxonomy" id="65129"/>
    <lineage>
        <taxon>Eukaryota</taxon>
        <taxon>Sar</taxon>
        <taxon>Alveolata</taxon>
        <taxon>Ciliophora</taxon>
        <taxon>Intramacronucleata</taxon>
        <taxon>Oligohymenophorea</taxon>
        <taxon>Peniculida</taxon>
        <taxon>Parameciidae</taxon>
        <taxon>Paramecium</taxon>
    </lineage>
</organism>
<dbReference type="PANTHER" id="PTHR10938">
    <property type="entry name" value="TRANSLATION INITIATION FACTOR IF-3"/>
    <property type="match status" value="1"/>
</dbReference>
<accession>A0A8S1LBG9</accession>
<dbReference type="InterPro" id="IPR019814">
    <property type="entry name" value="Translation_initiation_fac_3_N"/>
</dbReference>
<evidence type="ECO:0000313" key="4">
    <source>
        <dbReference type="Proteomes" id="UP000692954"/>
    </source>
</evidence>
<dbReference type="EMBL" id="CAJJDN010000018">
    <property type="protein sequence ID" value="CAD8063585.1"/>
    <property type="molecule type" value="Genomic_DNA"/>
</dbReference>
<dbReference type="InterPro" id="IPR001288">
    <property type="entry name" value="Translation_initiation_fac_3"/>
</dbReference>
<feature type="domain" description="Translation initiation factor 3 N-terminal" evidence="2">
    <location>
        <begin position="35"/>
        <end position="93"/>
    </location>
</feature>
<feature type="region of interest" description="Disordered" evidence="1">
    <location>
        <begin position="253"/>
        <end position="275"/>
    </location>
</feature>
<dbReference type="GO" id="GO:0032790">
    <property type="term" value="P:ribosome disassembly"/>
    <property type="evidence" value="ECO:0007669"/>
    <property type="project" value="TreeGrafter"/>
</dbReference>